<sequence>MRRKLQDAADATRNQNASASEIRHRPERYRDRIARGTAAPGSNVVPLVGRIEDRFYPGIEKSRPGEPLELRWSTKPYSSESLAERDAQTMAILAAEEDCIQVEVVSPSVTSLDEQHKGNYAVGSRVEKGIRVYYATLQCTDWGNSDSGVWGGPYETRDQAEQNVGHSLENWIGAMDLFADSMIPPGEEEIGLDHQPLPSGL</sequence>
<proteinExistence type="predicted"/>
<protein>
    <submittedName>
        <fullName evidence="2">Uncharacterized protein</fullName>
    </submittedName>
</protein>
<name>A0ABD4XXR7_STUST</name>
<comment type="caution">
    <text evidence="2">The sequence shown here is derived from an EMBL/GenBank/DDBJ whole genome shotgun (WGS) entry which is preliminary data.</text>
</comment>
<accession>A0ABD4XXR7</accession>
<feature type="region of interest" description="Disordered" evidence="1">
    <location>
        <begin position="1"/>
        <end position="37"/>
    </location>
</feature>
<organism evidence="2 3">
    <name type="scientific">Stutzerimonas stutzeri</name>
    <name type="common">Pseudomonas stutzeri</name>
    <dbReference type="NCBI Taxonomy" id="316"/>
    <lineage>
        <taxon>Bacteria</taxon>
        <taxon>Pseudomonadati</taxon>
        <taxon>Pseudomonadota</taxon>
        <taxon>Gammaproteobacteria</taxon>
        <taxon>Pseudomonadales</taxon>
        <taxon>Pseudomonadaceae</taxon>
        <taxon>Stutzerimonas</taxon>
    </lineage>
</organism>
<dbReference type="RefSeq" id="WP_279649017.1">
    <property type="nucleotide sequence ID" value="NZ_JAOCDG010000003.1"/>
</dbReference>
<feature type="compositionally biased region" description="Basic and acidic residues" evidence="1">
    <location>
        <begin position="21"/>
        <end position="34"/>
    </location>
</feature>
<reference evidence="2" key="1">
    <citation type="submission" date="2022-09" db="EMBL/GenBank/DDBJ databases">
        <title>Intensive care unit water sources are persistently colonized with multi-drug resistant bacteria and are the site of extensive horizontal gene transfer of antibiotic resistance genes.</title>
        <authorList>
            <person name="Diorio-Toth L."/>
        </authorList>
    </citation>
    <scope>NUCLEOTIDE SEQUENCE</scope>
    <source>
        <strain evidence="2">GD03864</strain>
    </source>
</reference>
<gene>
    <name evidence="2" type="ORF">N5D09_03035</name>
</gene>
<dbReference type="AlphaFoldDB" id="A0ABD4XXR7"/>
<evidence type="ECO:0000313" key="2">
    <source>
        <dbReference type="EMBL" id="MDH0687062.1"/>
    </source>
</evidence>
<dbReference type="Proteomes" id="UP001161139">
    <property type="component" value="Unassembled WGS sequence"/>
</dbReference>
<dbReference type="EMBL" id="JAOCDG010000003">
    <property type="protein sequence ID" value="MDH0687062.1"/>
    <property type="molecule type" value="Genomic_DNA"/>
</dbReference>
<evidence type="ECO:0000256" key="1">
    <source>
        <dbReference type="SAM" id="MobiDB-lite"/>
    </source>
</evidence>
<evidence type="ECO:0000313" key="3">
    <source>
        <dbReference type="Proteomes" id="UP001161139"/>
    </source>
</evidence>